<protein>
    <submittedName>
        <fullName evidence="1">NAD(P)-binding protein</fullName>
    </submittedName>
</protein>
<sequence length="471" mass="51835">MSLSRKQLIKAMAAGTTAAVGLSPGIANASVGRGRIIECDVCVIGGGASGTYTAMRLRELGRDVLVVERTDRLGGHTETYRDPVTGRTAEVGLLIWRDLPIVRDFFDKLDVPVEISAGQQEPPKFADFRTGRLIDYQYPPNTVMSAYLRIRRKYPFLEAGFDLPDPVPSELLMPFREFAAKHNLGSLVPFVFRALDGFGNLLDLPTLYIMKGLDIDGTSRIIKGNSFLATKARNNGGLYEKATAHLGDAVLFGAELTGVAREDGGVTLRAATPQGEHTIRAKQIVFTAPPVPGNLAPFDLDDTERALFGRFRSTFFYTGLLRLPGVPDNLMVQNATAEPPFHTPAMPVTYFIEPSGVTGLHKVKYGSTVALTHAQVRARVLADIRRLVAAGTLPRTTVELETLKSHSPYALTVSRDDIADGFYRRLYSLQGRNRTFYNGAAFQTHDSSLLWQFTERLLPRLEQVGRRLGPR</sequence>
<proteinExistence type="predicted"/>
<dbReference type="Pfam" id="PF13450">
    <property type="entry name" value="NAD_binding_8"/>
    <property type="match status" value="1"/>
</dbReference>
<accession>A0ABS3XTU2</accession>
<dbReference type="Gene3D" id="1.10.405.20">
    <property type="match status" value="1"/>
</dbReference>
<keyword evidence="2" id="KW-1185">Reference proteome</keyword>
<reference evidence="1 2" key="1">
    <citation type="submission" date="2021-02" db="EMBL/GenBank/DDBJ databases">
        <title>Streptomyces spirodelae sp. nov., isolated from duckweed.</title>
        <authorList>
            <person name="Saimee Y."/>
            <person name="Duangmal K."/>
        </authorList>
    </citation>
    <scope>NUCLEOTIDE SEQUENCE [LARGE SCALE GENOMIC DNA]</scope>
    <source>
        <strain evidence="1 2">DSM 42105</strain>
    </source>
</reference>
<dbReference type="SUPFAM" id="SSF51905">
    <property type="entry name" value="FAD/NAD(P)-binding domain"/>
    <property type="match status" value="1"/>
</dbReference>
<dbReference type="Gene3D" id="3.50.50.60">
    <property type="entry name" value="FAD/NAD(P)-binding domain"/>
    <property type="match status" value="1"/>
</dbReference>
<organism evidence="1 2">
    <name type="scientific">Streptomyces smyrnaeus</name>
    <dbReference type="NCBI Taxonomy" id="1387713"/>
    <lineage>
        <taxon>Bacteria</taxon>
        <taxon>Bacillati</taxon>
        <taxon>Actinomycetota</taxon>
        <taxon>Actinomycetes</taxon>
        <taxon>Kitasatosporales</taxon>
        <taxon>Streptomycetaceae</taxon>
        <taxon>Streptomyces</taxon>
    </lineage>
</organism>
<evidence type="ECO:0000313" key="1">
    <source>
        <dbReference type="EMBL" id="MBO8198397.1"/>
    </source>
</evidence>
<dbReference type="GeneID" id="96258696"/>
<dbReference type="InterPro" id="IPR006311">
    <property type="entry name" value="TAT_signal"/>
</dbReference>
<dbReference type="EMBL" id="JAFFZM010000004">
    <property type="protein sequence ID" value="MBO8198397.1"/>
    <property type="molecule type" value="Genomic_DNA"/>
</dbReference>
<comment type="caution">
    <text evidence="1">The sequence shown here is derived from an EMBL/GenBank/DDBJ whole genome shotgun (WGS) entry which is preliminary data.</text>
</comment>
<evidence type="ECO:0000313" key="2">
    <source>
        <dbReference type="Proteomes" id="UP000721954"/>
    </source>
</evidence>
<dbReference type="PANTHER" id="PTHR42923:SF26">
    <property type="entry name" value="FMN REDUCTASE LOT6, PUTATIVE (AFU_ORTHOLOGUE AFUA_7G06600)-RELATED"/>
    <property type="match status" value="1"/>
</dbReference>
<dbReference type="PANTHER" id="PTHR42923">
    <property type="entry name" value="PROTOPORPHYRINOGEN OXIDASE"/>
    <property type="match status" value="1"/>
</dbReference>
<dbReference type="InterPro" id="IPR050464">
    <property type="entry name" value="Zeta_carotene_desat/Oxidored"/>
</dbReference>
<dbReference type="Proteomes" id="UP000721954">
    <property type="component" value="Unassembled WGS sequence"/>
</dbReference>
<name>A0ABS3XTU2_9ACTN</name>
<dbReference type="RefSeq" id="WP_209210131.1">
    <property type="nucleotide sequence ID" value="NZ_JAFFZM010000004.1"/>
</dbReference>
<dbReference type="PROSITE" id="PS51318">
    <property type="entry name" value="TAT"/>
    <property type="match status" value="1"/>
</dbReference>
<dbReference type="InterPro" id="IPR036188">
    <property type="entry name" value="FAD/NAD-bd_sf"/>
</dbReference>
<dbReference type="Gene3D" id="3.30.70.1990">
    <property type="match status" value="1"/>
</dbReference>
<gene>
    <name evidence="1" type="ORF">JW613_08760</name>
</gene>